<keyword evidence="3" id="KW-0804">Transcription</keyword>
<dbReference type="Pfam" id="PF21943">
    <property type="entry name" value="TetR_C_46"/>
    <property type="match status" value="1"/>
</dbReference>
<dbReference type="InterPro" id="IPR054129">
    <property type="entry name" value="DesT_TetR_C"/>
</dbReference>
<dbReference type="EMBL" id="FXZA01000002">
    <property type="protein sequence ID" value="SMX69055.1"/>
    <property type="molecule type" value="Genomic_DNA"/>
</dbReference>
<evidence type="ECO:0000313" key="7">
    <source>
        <dbReference type="Proteomes" id="UP000234498"/>
    </source>
</evidence>
<keyword evidence="1" id="KW-0805">Transcription regulation</keyword>
<evidence type="ECO:0000256" key="4">
    <source>
        <dbReference type="PROSITE-ProRule" id="PRU00335"/>
    </source>
</evidence>
<comment type="caution">
    <text evidence="4">Lacks conserved residue(s) required for the propagation of feature annotation.</text>
</comment>
<dbReference type="SUPFAM" id="SSF46689">
    <property type="entry name" value="Homeodomain-like"/>
    <property type="match status" value="1"/>
</dbReference>
<evidence type="ECO:0000256" key="1">
    <source>
        <dbReference type="ARBA" id="ARBA00023015"/>
    </source>
</evidence>
<evidence type="ECO:0000256" key="2">
    <source>
        <dbReference type="ARBA" id="ARBA00023125"/>
    </source>
</evidence>
<evidence type="ECO:0000313" key="6">
    <source>
        <dbReference type="EMBL" id="SMX69055.1"/>
    </source>
</evidence>
<accession>A0A2H1I1I7</accession>
<reference evidence="6 7" key="1">
    <citation type="submission" date="2017-03" db="EMBL/GenBank/DDBJ databases">
        <authorList>
            <person name="Afonso C.L."/>
            <person name="Miller P.J."/>
            <person name="Scott M.A."/>
            <person name="Spackman E."/>
            <person name="Goraichik I."/>
            <person name="Dimitrov K.M."/>
            <person name="Suarez D.L."/>
            <person name="Swayne D.E."/>
        </authorList>
    </citation>
    <scope>NUCLEOTIDE SEQUENCE [LARGE SCALE GENOMIC DNA]</scope>
    <source>
        <strain evidence="6 7">Mu101</strain>
    </source>
</reference>
<keyword evidence="2 4" id="KW-0238">DNA-binding</keyword>
<feature type="domain" description="HTH tetR-type" evidence="5">
    <location>
        <begin position="1"/>
        <end position="37"/>
    </location>
</feature>
<dbReference type="PROSITE" id="PS50977">
    <property type="entry name" value="HTH_TETR_2"/>
    <property type="match status" value="1"/>
</dbReference>
<sequence length="165" mass="18164">MDEVAKRSGASRPLLYHYFSSKQELIRAVVAHESATLAGSIDSAKLPEALDAYLDYVESHPHGYRLLHGGPLQADREVKTTVEQTRTLIENEVISHLGIEKPTELTRLAVRGWTGYVIAVCMEWAGSDSTRRDEIHDLLIQALPTPTNASSIKSQTAAATPNRSE</sequence>
<dbReference type="Gene3D" id="1.10.357.10">
    <property type="entry name" value="Tetracycline Repressor, domain 2"/>
    <property type="match status" value="1"/>
</dbReference>
<dbReference type="Pfam" id="PF00440">
    <property type="entry name" value="TetR_N"/>
    <property type="match status" value="1"/>
</dbReference>
<organism evidence="6 7">
    <name type="scientific">Brevibacterium linens</name>
    <dbReference type="NCBI Taxonomy" id="1703"/>
    <lineage>
        <taxon>Bacteria</taxon>
        <taxon>Bacillati</taxon>
        <taxon>Actinomycetota</taxon>
        <taxon>Actinomycetes</taxon>
        <taxon>Micrococcales</taxon>
        <taxon>Brevibacteriaceae</taxon>
        <taxon>Brevibacterium</taxon>
    </lineage>
</organism>
<dbReference type="GO" id="GO:0003677">
    <property type="term" value="F:DNA binding"/>
    <property type="evidence" value="ECO:0007669"/>
    <property type="project" value="UniProtKB-UniRule"/>
</dbReference>
<protein>
    <submittedName>
        <fullName evidence="6">Transcriptional regulator, TetR family</fullName>
    </submittedName>
</protein>
<dbReference type="InterPro" id="IPR001647">
    <property type="entry name" value="HTH_TetR"/>
</dbReference>
<dbReference type="SUPFAM" id="SSF48498">
    <property type="entry name" value="Tetracyclin repressor-like, C-terminal domain"/>
    <property type="match status" value="1"/>
</dbReference>
<dbReference type="Proteomes" id="UP000234498">
    <property type="component" value="Unassembled WGS sequence"/>
</dbReference>
<proteinExistence type="predicted"/>
<evidence type="ECO:0000256" key="3">
    <source>
        <dbReference type="ARBA" id="ARBA00023163"/>
    </source>
</evidence>
<gene>
    <name evidence="6" type="ORF">BLIN101_00702</name>
</gene>
<evidence type="ECO:0000259" key="5">
    <source>
        <dbReference type="PROSITE" id="PS50977"/>
    </source>
</evidence>
<dbReference type="AlphaFoldDB" id="A0A2H1I1I7"/>
<dbReference type="InterPro" id="IPR036271">
    <property type="entry name" value="Tet_transcr_reg_TetR-rel_C_sf"/>
</dbReference>
<name>A0A2H1I1I7_BRELN</name>
<dbReference type="InterPro" id="IPR009057">
    <property type="entry name" value="Homeodomain-like_sf"/>
</dbReference>